<dbReference type="EMBL" id="MRCG01000003">
    <property type="protein sequence ID" value="OKH49465.1"/>
    <property type="molecule type" value="Genomic_DNA"/>
</dbReference>
<gene>
    <name evidence="4" type="ORF">NIES30_06355</name>
</gene>
<proteinExistence type="inferred from homology"/>
<organism evidence="4 5">
    <name type="scientific">Phormidium tenue NIES-30</name>
    <dbReference type="NCBI Taxonomy" id="549789"/>
    <lineage>
        <taxon>Bacteria</taxon>
        <taxon>Bacillati</taxon>
        <taxon>Cyanobacteriota</taxon>
        <taxon>Cyanophyceae</taxon>
        <taxon>Oscillatoriophycideae</taxon>
        <taxon>Oscillatoriales</taxon>
        <taxon>Oscillatoriaceae</taxon>
        <taxon>Phormidium</taxon>
    </lineage>
</organism>
<dbReference type="SUPFAM" id="SSF46458">
    <property type="entry name" value="Globin-like"/>
    <property type="match status" value="1"/>
</dbReference>
<dbReference type="InterPro" id="IPR038719">
    <property type="entry name" value="Phycobilisome_asu/bsu_sf"/>
</dbReference>
<evidence type="ECO:0000313" key="5">
    <source>
        <dbReference type="Proteomes" id="UP000185557"/>
    </source>
</evidence>
<comment type="similarity">
    <text evidence="1">Belongs to the phycobiliprotein family.</text>
</comment>
<dbReference type="CDD" id="cd08919">
    <property type="entry name" value="PBP-like"/>
    <property type="match status" value="1"/>
</dbReference>
<dbReference type="InterPro" id="IPR009050">
    <property type="entry name" value="Globin-like_sf"/>
</dbReference>
<keyword evidence="5" id="KW-1185">Reference proteome</keyword>
<dbReference type="AlphaFoldDB" id="A0A1U7J8A7"/>
<dbReference type="RefSeq" id="WP_073607572.1">
    <property type="nucleotide sequence ID" value="NZ_MRCG01000003.1"/>
</dbReference>
<evidence type="ECO:0000256" key="2">
    <source>
        <dbReference type="ARBA" id="ARBA00022991"/>
    </source>
</evidence>
<evidence type="ECO:0000313" key="4">
    <source>
        <dbReference type="EMBL" id="OKH49465.1"/>
    </source>
</evidence>
<protein>
    <recommendedName>
        <fullName evidence="6">Phycobilisome protein</fullName>
    </recommendedName>
</protein>
<dbReference type="InterPro" id="IPR012128">
    <property type="entry name" value="Phycobilisome_asu/bsu"/>
</dbReference>
<keyword evidence="3" id="KW-0089">Bile pigment</keyword>
<sequence length="155" mass="18264">MNNALLASVREADGRYLSDVELRPFEQMMEAFQSRVNLYNHIREHSKDLVLNTLRRLMQTPHRQVVQEHAQQCQRDMTYTLEYVAKGVLLHDEDGFMEEYLVWMQNIIRAFHRQSACVVAYRLLKEEVRTSLPSDQSNLMMIYLDKLTEALESGI</sequence>
<reference evidence="4 5" key="1">
    <citation type="submission" date="2016-11" db="EMBL/GenBank/DDBJ databases">
        <title>Draft Genome Sequences of Nine Cyanobacterial Strains from Diverse Habitats.</title>
        <authorList>
            <person name="Zhu T."/>
            <person name="Hou S."/>
            <person name="Lu X."/>
            <person name="Hess W.R."/>
        </authorList>
    </citation>
    <scope>NUCLEOTIDE SEQUENCE [LARGE SCALE GENOMIC DNA]</scope>
    <source>
        <strain evidence="4 5">NIES-30</strain>
    </source>
</reference>
<evidence type="ECO:0000256" key="1">
    <source>
        <dbReference type="ARBA" id="ARBA00008182"/>
    </source>
</evidence>
<dbReference type="GO" id="GO:0030089">
    <property type="term" value="C:phycobilisome"/>
    <property type="evidence" value="ECO:0007669"/>
    <property type="project" value="InterPro"/>
</dbReference>
<evidence type="ECO:0000256" key="3">
    <source>
        <dbReference type="ARBA" id="ARBA00023307"/>
    </source>
</evidence>
<dbReference type="Gene3D" id="1.10.490.20">
    <property type="entry name" value="Phycocyanins"/>
    <property type="match status" value="1"/>
</dbReference>
<dbReference type="GO" id="GO:0015979">
    <property type="term" value="P:photosynthesis"/>
    <property type="evidence" value="ECO:0007669"/>
    <property type="project" value="InterPro"/>
</dbReference>
<dbReference type="Proteomes" id="UP000185557">
    <property type="component" value="Unassembled WGS sequence"/>
</dbReference>
<comment type="caution">
    <text evidence="4">The sequence shown here is derived from an EMBL/GenBank/DDBJ whole genome shotgun (WGS) entry which is preliminary data.</text>
</comment>
<dbReference type="Pfam" id="PF00502">
    <property type="entry name" value="Phycobilisome"/>
    <property type="match status" value="1"/>
</dbReference>
<accession>A0A1U7J8A7</accession>
<dbReference type="OrthoDB" id="572231at2"/>
<name>A0A1U7J8A7_9CYAN</name>
<dbReference type="STRING" id="549789.NIES30_06355"/>
<keyword evidence="2" id="KW-0157">Chromophore</keyword>
<evidence type="ECO:0008006" key="6">
    <source>
        <dbReference type="Google" id="ProtNLM"/>
    </source>
</evidence>